<evidence type="ECO:0000256" key="8">
    <source>
        <dbReference type="ARBA" id="ARBA00022777"/>
    </source>
</evidence>
<comment type="caution">
    <text evidence="15">The sequence shown here is derived from an EMBL/GenBank/DDBJ whole genome shotgun (WGS) entry which is preliminary data.</text>
</comment>
<dbReference type="Gene3D" id="1.20.120.620">
    <property type="entry name" value="Backbone structure of the membrane domain of e. Coli histidine kinase receptor kdpd"/>
    <property type="match status" value="1"/>
</dbReference>
<evidence type="ECO:0000256" key="6">
    <source>
        <dbReference type="ARBA" id="ARBA00022692"/>
    </source>
</evidence>
<comment type="catalytic activity">
    <reaction evidence="1">
        <text>ATP + protein L-histidine = ADP + protein N-phospho-L-histidine.</text>
        <dbReference type="EC" id="2.7.13.3"/>
    </reaction>
</comment>
<keyword evidence="10 13" id="KW-1133">Transmembrane helix</keyword>
<sequence>MTLVIRKGALLTHHDGETILPGEASPSWTSIGMSLSSMTVEESLIKVRKRQLHPAIQQALVTALVLTLSALAALAAKILIGPVAAALIFVLGITIAGALGGVIAALGASFVAFLFYNFFLTDPAFSFRLASSRDIAPLIIFNLCGLVAGVLAGRLKDHAKAARRSNLQLENLLELSRTLQAAVRQQDVVMAVAKAAYHIVGAKISIYRQTSDGLNPLDAPPHDPDRHALAERTLAADSPTREEDGRMSRCLKGSEGNLGVMIVEMSHSDKLDPTFVDALGNMIALALERATFSETIAESRASARAEELKTALLSSVSHDFRTPLTAISASASSLITYRDQLDASTSAGLLRSIVEECERLNRYTANLLEMSRLEAGGGLAGLQTLSVAEMVGAAIKRIRPRAGNRPIQRCGETDALVNANAALFELVLLNVLDNAIRYSTDGSSIIVTIDHVQDHCVVTIADEGIGIPPGDLERVFTRFHRVSRAEAAPRGSGLGLAIAKGFVEAVGGTIEARVPGVGNAGTQIVISLPAIPEDGQ</sequence>
<reference evidence="15" key="1">
    <citation type="submission" date="2022-05" db="EMBL/GenBank/DDBJ databases">
        <title>Sphingomonas sp. strain MG17 Genome sequencing and assembly.</title>
        <authorList>
            <person name="Kim I."/>
        </authorList>
    </citation>
    <scope>NUCLEOTIDE SEQUENCE</scope>
    <source>
        <strain evidence="15">MG17</strain>
    </source>
</reference>
<keyword evidence="11" id="KW-0902">Two-component regulatory system</keyword>
<evidence type="ECO:0000313" key="15">
    <source>
        <dbReference type="EMBL" id="MCP3733189.1"/>
    </source>
</evidence>
<dbReference type="PROSITE" id="PS50109">
    <property type="entry name" value="HIS_KIN"/>
    <property type="match status" value="1"/>
</dbReference>
<dbReference type="Gene3D" id="3.30.450.40">
    <property type="match status" value="1"/>
</dbReference>
<dbReference type="InterPro" id="IPR038318">
    <property type="entry name" value="KdpD_sf"/>
</dbReference>
<organism evidence="15 16">
    <name type="scientific">Sphingomonas tagetis</name>
    <dbReference type="NCBI Taxonomy" id="2949092"/>
    <lineage>
        <taxon>Bacteria</taxon>
        <taxon>Pseudomonadati</taxon>
        <taxon>Pseudomonadota</taxon>
        <taxon>Alphaproteobacteria</taxon>
        <taxon>Sphingomonadales</taxon>
        <taxon>Sphingomonadaceae</taxon>
        <taxon>Sphingomonas</taxon>
    </lineage>
</organism>
<accession>A0A9X2HTF5</accession>
<keyword evidence="4" id="KW-0597">Phosphoprotein</keyword>
<comment type="subcellular location">
    <subcellularLocation>
        <location evidence="2">Membrane</location>
        <topology evidence="2">Multi-pass membrane protein</topology>
    </subcellularLocation>
</comment>
<dbReference type="InterPro" id="IPR003594">
    <property type="entry name" value="HATPase_dom"/>
</dbReference>
<evidence type="ECO:0000256" key="2">
    <source>
        <dbReference type="ARBA" id="ARBA00004141"/>
    </source>
</evidence>
<dbReference type="GO" id="GO:0000155">
    <property type="term" value="F:phosphorelay sensor kinase activity"/>
    <property type="evidence" value="ECO:0007669"/>
    <property type="project" value="InterPro"/>
</dbReference>
<evidence type="ECO:0000256" key="13">
    <source>
        <dbReference type="SAM" id="Phobius"/>
    </source>
</evidence>
<evidence type="ECO:0000256" key="1">
    <source>
        <dbReference type="ARBA" id="ARBA00000085"/>
    </source>
</evidence>
<keyword evidence="9 15" id="KW-0067">ATP-binding</keyword>
<feature type="domain" description="Histidine kinase" evidence="14">
    <location>
        <begin position="315"/>
        <end position="532"/>
    </location>
</feature>
<dbReference type="InterPro" id="IPR025201">
    <property type="entry name" value="KdpD_TM"/>
</dbReference>
<keyword evidence="12 13" id="KW-0472">Membrane</keyword>
<proteinExistence type="predicted"/>
<evidence type="ECO:0000256" key="12">
    <source>
        <dbReference type="ARBA" id="ARBA00023136"/>
    </source>
</evidence>
<dbReference type="PANTHER" id="PTHR45569">
    <property type="entry name" value="SENSOR PROTEIN KDPD"/>
    <property type="match status" value="1"/>
</dbReference>
<evidence type="ECO:0000256" key="3">
    <source>
        <dbReference type="ARBA" id="ARBA00012438"/>
    </source>
</evidence>
<dbReference type="SUPFAM" id="SSF55874">
    <property type="entry name" value="ATPase domain of HSP90 chaperone/DNA topoisomerase II/histidine kinase"/>
    <property type="match status" value="1"/>
</dbReference>
<evidence type="ECO:0000256" key="4">
    <source>
        <dbReference type="ARBA" id="ARBA00022553"/>
    </source>
</evidence>
<evidence type="ECO:0000259" key="14">
    <source>
        <dbReference type="PROSITE" id="PS50109"/>
    </source>
</evidence>
<dbReference type="Pfam" id="PF02518">
    <property type="entry name" value="HATPase_c"/>
    <property type="match status" value="1"/>
</dbReference>
<dbReference type="InterPro" id="IPR052023">
    <property type="entry name" value="Histidine_kinase_KdpD"/>
</dbReference>
<dbReference type="GO" id="GO:0005886">
    <property type="term" value="C:plasma membrane"/>
    <property type="evidence" value="ECO:0007669"/>
    <property type="project" value="TreeGrafter"/>
</dbReference>
<keyword evidence="7" id="KW-0547">Nucleotide-binding</keyword>
<dbReference type="SUPFAM" id="SSF47384">
    <property type="entry name" value="Homodimeric domain of signal transducing histidine kinase"/>
    <property type="match status" value="1"/>
</dbReference>
<protein>
    <recommendedName>
        <fullName evidence="3">histidine kinase</fullName>
        <ecNumber evidence="3">2.7.13.3</ecNumber>
    </recommendedName>
</protein>
<dbReference type="InterPro" id="IPR036097">
    <property type="entry name" value="HisK_dim/P_sf"/>
</dbReference>
<dbReference type="CDD" id="cd00075">
    <property type="entry name" value="HATPase"/>
    <property type="match status" value="1"/>
</dbReference>
<dbReference type="SMART" id="SM00387">
    <property type="entry name" value="HATPase_c"/>
    <property type="match status" value="1"/>
</dbReference>
<dbReference type="InterPro" id="IPR005467">
    <property type="entry name" value="His_kinase_dom"/>
</dbReference>
<dbReference type="EMBL" id="JAMLDX010000035">
    <property type="protein sequence ID" value="MCP3733189.1"/>
    <property type="molecule type" value="Genomic_DNA"/>
</dbReference>
<keyword evidence="6 13" id="KW-0812">Transmembrane</keyword>
<dbReference type="InterPro" id="IPR003661">
    <property type="entry name" value="HisK_dim/P_dom"/>
</dbReference>
<feature type="transmembrane region" description="Helical" evidence="13">
    <location>
        <begin position="135"/>
        <end position="155"/>
    </location>
</feature>
<dbReference type="Pfam" id="PF13493">
    <property type="entry name" value="DUF4118"/>
    <property type="match status" value="1"/>
</dbReference>
<name>A0A9X2HTF5_9SPHN</name>
<evidence type="ECO:0000313" key="16">
    <source>
        <dbReference type="Proteomes" id="UP001139451"/>
    </source>
</evidence>
<dbReference type="Gene3D" id="3.30.565.10">
    <property type="entry name" value="Histidine kinase-like ATPase, C-terminal domain"/>
    <property type="match status" value="1"/>
</dbReference>
<dbReference type="Pfam" id="PF00512">
    <property type="entry name" value="HisKA"/>
    <property type="match status" value="1"/>
</dbReference>
<gene>
    <name evidence="15" type="ORF">M9978_22555</name>
</gene>
<keyword evidence="5" id="KW-0808">Transferase</keyword>
<evidence type="ECO:0000256" key="5">
    <source>
        <dbReference type="ARBA" id="ARBA00022679"/>
    </source>
</evidence>
<dbReference type="InterPro" id="IPR036890">
    <property type="entry name" value="HATPase_C_sf"/>
</dbReference>
<dbReference type="InterPro" id="IPR004358">
    <property type="entry name" value="Sig_transdc_His_kin-like_C"/>
</dbReference>
<dbReference type="InterPro" id="IPR029016">
    <property type="entry name" value="GAF-like_dom_sf"/>
</dbReference>
<dbReference type="PRINTS" id="PR00344">
    <property type="entry name" value="BCTRLSENSOR"/>
</dbReference>
<evidence type="ECO:0000256" key="11">
    <source>
        <dbReference type="ARBA" id="ARBA00023012"/>
    </source>
</evidence>
<dbReference type="EC" id="2.7.13.3" evidence="3"/>
<keyword evidence="16" id="KW-1185">Reference proteome</keyword>
<evidence type="ECO:0000256" key="9">
    <source>
        <dbReference type="ARBA" id="ARBA00022840"/>
    </source>
</evidence>
<dbReference type="RefSeq" id="WP_254297367.1">
    <property type="nucleotide sequence ID" value="NZ_JAMLDX010000035.1"/>
</dbReference>
<dbReference type="GO" id="GO:0005524">
    <property type="term" value="F:ATP binding"/>
    <property type="evidence" value="ECO:0007669"/>
    <property type="project" value="UniProtKB-KW"/>
</dbReference>
<evidence type="ECO:0000256" key="7">
    <source>
        <dbReference type="ARBA" id="ARBA00022741"/>
    </source>
</evidence>
<evidence type="ECO:0000256" key="10">
    <source>
        <dbReference type="ARBA" id="ARBA00022989"/>
    </source>
</evidence>
<feature type="transmembrane region" description="Helical" evidence="13">
    <location>
        <begin position="83"/>
        <end position="115"/>
    </location>
</feature>
<dbReference type="Proteomes" id="UP001139451">
    <property type="component" value="Unassembled WGS sequence"/>
</dbReference>
<dbReference type="SMART" id="SM00388">
    <property type="entry name" value="HisKA"/>
    <property type="match status" value="1"/>
</dbReference>
<keyword evidence="8" id="KW-0418">Kinase</keyword>
<dbReference type="AlphaFoldDB" id="A0A9X2HTF5"/>
<dbReference type="Gene3D" id="1.10.287.130">
    <property type="match status" value="1"/>
</dbReference>
<dbReference type="CDD" id="cd00082">
    <property type="entry name" value="HisKA"/>
    <property type="match status" value="1"/>
</dbReference>
<dbReference type="PANTHER" id="PTHR45569:SF1">
    <property type="entry name" value="SENSOR PROTEIN KDPD"/>
    <property type="match status" value="1"/>
</dbReference>